<reference evidence="3" key="1">
    <citation type="submission" date="2020-10" db="EMBL/GenBank/DDBJ databases">
        <authorList>
            <person name="Kikuchi T."/>
        </authorList>
    </citation>
    <scope>NUCLEOTIDE SEQUENCE</scope>
    <source>
        <strain evidence="3">NKZ352</strain>
    </source>
</reference>
<feature type="transmembrane region" description="Helical" evidence="1">
    <location>
        <begin position="181"/>
        <end position="199"/>
    </location>
</feature>
<dbReference type="Gene3D" id="1.20.144.10">
    <property type="entry name" value="Phosphatidic acid phosphatase type 2/haloperoxidase"/>
    <property type="match status" value="1"/>
</dbReference>
<keyword evidence="1" id="KW-0472">Membrane</keyword>
<evidence type="ECO:0000313" key="3">
    <source>
        <dbReference type="EMBL" id="CAD6192966.1"/>
    </source>
</evidence>
<gene>
    <name evidence="3" type="ORF">CAUJ_LOCUS8885</name>
</gene>
<dbReference type="SUPFAM" id="SSF48317">
    <property type="entry name" value="Acid phosphatase/Vanadium-dependent haloperoxidase"/>
    <property type="match status" value="1"/>
</dbReference>
<dbReference type="GO" id="GO:0005789">
    <property type="term" value="C:endoplasmic reticulum membrane"/>
    <property type="evidence" value="ECO:0007669"/>
    <property type="project" value="TreeGrafter"/>
</dbReference>
<keyword evidence="4" id="KW-1185">Reference proteome</keyword>
<protein>
    <recommendedName>
        <fullName evidence="2">Phosphatidic acid phosphatase type 2/haloperoxidase domain-containing protein</fullName>
    </recommendedName>
</protein>
<proteinExistence type="predicted"/>
<dbReference type="Pfam" id="PF01569">
    <property type="entry name" value="PAP2"/>
    <property type="match status" value="1"/>
</dbReference>
<feature type="transmembrane region" description="Helical" evidence="1">
    <location>
        <begin position="153"/>
        <end position="169"/>
    </location>
</feature>
<dbReference type="GO" id="GO:0006670">
    <property type="term" value="P:sphingosine metabolic process"/>
    <property type="evidence" value="ECO:0007669"/>
    <property type="project" value="TreeGrafter"/>
</dbReference>
<dbReference type="GO" id="GO:0042392">
    <property type="term" value="F:sphingosine-1-phosphate phosphatase activity"/>
    <property type="evidence" value="ECO:0007669"/>
    <property type="project" value="TreeGrafter"/>
</dbReference>
<organism evidence="3 4">
    <name type="scientific">Caenorhabditis auriculariae</name>
    <dbReference type="NCBI Taxonomy" id="2777116"/>
    <lineage>
        <taxon>Eukaryota</taxon>
        <taxon>Metazoa</taxon>
        <taxon>Ecdysozoa</taxon>
        <taxon>Nematoda</taxon>
        <taxon>Chromadorea</taxon>
        <taxon>Rhabditida</taxon>
        <taxon>Rhabditina</taxon>
        <taxon>Rhabditomorpha</taxon>
        <taxon>Rhabditoidea</taxon>
        <taxon>Rhabditidae</taxon>
        <taxon>Peloderinae</taxon>
        <taxon>Caenorhabditis</taxon>
    </lineage>
</organism>
<feature type="transmembrane region" description="Helical" evidence="1">
    <location>
        <begin position="116"/>
        <end position="133"/>
    </location>
</feature>
<sequence>MVISAVWVEAKKKKKSSDDRGPLMAVLDLLRTDTCPTLCLPRPPTPPAVALSEEARDWAWPSNHALLGTAFPWFIWIYASNHYDLSILASLFLLCGIIAWNTGVSWSRIYLSVHSPCDVLAGWTIGVLLLFIFEGFSDKLHAVYVKSSPTADLSFFGSFYAFFLFLLWLHPRSWPETQSYGEVVCVLSGAAAMWTTRILHFGSDLPFQSLLEIRPEAPIYHYVARLFVGAVALLATRLVLKPITKKLVTTLYDHLSLRYYSYSEYCKILGDQLQPTKRYTQRLRFKPIPGEKVINIDDVPYDVDLPVKFIVYSAIGFMVTEGCPSIFARLGI</sequence>
<name>A0A8S1H8Y4_9PELO</name>
<evidence type="ECO:0000256" key="1">
    <source>
        <dbReference type="SAM" id="Phobius"/>
    </source>
</evidence>
<comment type="caution">
    <text evidence="3">The sequence shown here is derived from an EMBL/GenBank/DDBJ whole genome shotgun (WGS) entry which is preliminary data.</text>
</comment>
<dbReference type="InterPro" id="IPR000326">
    <property type="entry name" value="PAP2/HPO"/>
</dbReference>
<dbReference type="EMBL" id="CAJGYM010000031">
    <property type="protein sequence ID" value="CAD6192966.1"/>
    <property type="molecule type" value="Genomic_DNA"/>
</dbReference>
<keyword evidence="1" id="KW-0812">Transmembrane</keyword>
<evidence type="ECO:0000313" key="4">
    <source>
        <dbReference type="Proteomes" id="UP000835052"/>
    </source>
</evidence>
<feature type="transmembrane region" description="Helical" evidence="1">
    <location>
        <begin position="85"/>
        <end position="104"/>
    </location>
</feature>
<feature type="transmembrane region" description="Helical" evidence="1">
    <location>
        <begin position="219"/>
        <end position="240"/>
    </location>
</feature>
<keyword evidence="1" id="KW-1133">Transmembrane helix</keyword>
<dbReference type="Proteomes" id="UP000835052">
    <property type="component" value="Unassembled WGS sequence"/>
</dbReference>
<dbReference type="AlphaFoldDB" id="A0A8S1H8Y4"/>
<dbReference type="PANTHER" id="PTHR14969">
    <property type="entry name" value="SPHINGOSINE-1-PHOSPHATE PHOSPHOHYDROLASE"/>
    <property type="match status" value="1"/>
</dbReference>
<dbReference type="OrthoDB" id="301434at2759"/>
<dbReference type="PANTHER" id="PTHR14969:SF39">
    <property type="entry name" value="PHOSPHATIDIC ACID PHOSPHATASE TYPE 2_HALOPEROXIDASE DOMAIN-CONTAINING PROTEIN"/>
    <property type="match status" value="1"/>
</dbReference>
<feature type="domain" description="Phosphatidic acid phosphatase type 2/haloperoxidase" evidence="2">
    <location>
        <begin position="40"/>
        <end position="133"/>
    </location>
</feature>
<accession>A0A8S1H8Y4</accession>
<dbReference type="InterPro" id="IPR036938">
    <property type="entry name" value="PAP2/HPO_sf"/>
</dbReference>
<evidence type="ECO:0000259" key="2">
    <source>
        <dbReference type="Pfam" id="PF01569"/>
    </source>
</evidence>
<feature type="transmembrane region" description="Helical" evidence="1">
    <location>
        <begin position="58"/>
        <end position="79"/>
    </location>
</feature>